<evidence type="ECO:0000256" key="9">
    <source>
        <dbReference type="SAM" id="MobiDB-lite"/>
    </source>
</evidence>
<dbReference type="PRINTS" id="PR00385">
    <property type="entry name" value="P450"/>
</dbReference>
<organism evidence="10 11">
    <name type="scientific">Macrophomina phaseolina</name>
    <dbReference type="NCBI Taxonomy" id="35725"/>
    <lineage>
        <taxon>Eukaryota</taxon>
        <taxon>Fungi</taxon>
        <taxon>Dikarya</taxon>
        <taxon>Ascomycota</taxon>
        <taxon>Pezizomycotina</taxon>
        <taxon>Dothideomycetes</taxon>
        <taxon>Dothideomycetes incertae sedis</taxon>
        <taxon>Botryosphaeriales</taxon>
        <taxon>Botryosphaeriaceae</taxon>
        <taxon>Macrophomina</taxon>
    </lineage>
</organism>
<evidence type="ECO:0000256" key="4">
    <source>
        <dbReference type="ARBA" id="ARBA00022723"/>
    </source>
</evidence>
<name>A0ABQ8GU56_9PEZI</name>
<dbReference type="PANTHER" id="PTHR46206:SF1">
    <property type="entry name" value="P450, PUTATIVE (EUROFUNG)-RELATED"/>
    <property type="match status" value="1"/>
</dbReference>
<evidence type="ECO:0000256" key="2">
    <source>
        <dbReference type="ARBA" id="ARBA00010617"/>
    </source>
</evidence>
<accession>A0ABQ8GU56</accession>
<reference evidence="10 11" key="1">
    <citation type="journal article" date="2021" name="Nat. Commun.">
        <title>Genetic determinants of endophytism in the Arabidopsis root mycobiome.</title>
        <authorList>
            <person name="Mesny F."/>
            <person name="Miyauchi S."/>
            <person name="Thiergart T."/>
            <person name="Pickel B."/>
            <person name="Atanasova L."/>
            <person name="Karlsson M."/>
            <person name="Huettel B."/>
            <person name="Barry K.W."/>
            <person name="Haridas S."/>
            <person name="Chen C."/>
            <person name="Bauer D."/>
            <person name="Andreopoulos W."/>
            <person name="Pangilinan J."/>
            <person name="LaButti K."/>
            <person name="Riley R."/>
            <person name="Lipzen A."/>
            <person name="Clum A."/>
            <person name="Drula E."/>
            <person name="Henrissat B."/>
            <person name="Kohler A."/>
            <person name="Grigoriev I.V."/>
            <person name="Martin F.M."/>
            <person name="Hacquard S."/>
        </authorList>
    </citation>
    <scope>NUCLEOTIDE SEQUENCE [LARGE SCALE GENOMIC DNA]</scope>
    <source>
        <strain evidence="10 11">MPI-SDFR-AT-0080</strain>
    </source>
</reference>
<dbReference type="InterPro" id="IPR001128">
    <property type="entry name" value="Cyt_P450"/>
</dbReference>
<feature type="region of interest" description="Disordered" evidence="9">
    <location>
        <begin position="349"/>
        <end position="372"/>
    </location>
</feature>
<protein>
    <submittedName>
        <fullName evidence="10">Cytochrome P450</fullName>
    </submittedName>
</protein>
<dbReference type="CDD" id="cd11041">
    <property type="entry name" value="CYP503A1-like"/>
    <property type="match status" value="1"/>
</dbReference>
<dbReference type="PROSITE" id="PS00086">
    <property type="entry name" value="CYTOCHROME_P450"/>
    <property type="match status" value="1"/>
</dbReference>
<evidence type="ECO:0000256" key="3">
    <source>
        <dbReference type="ARBA" id="ARBA00022617"/>
    </source>
</evidence>
<dbReference type="InterPro" id="IPR036396">
    <property type="entry name" value="Cyt_P450_sf"/>
</dbReference>
<keyword evidence="7 8" id="KW-0503">Monooxygenase</keyword>
<evidence type="ECO:0000256" key="8">
    <source>
        <dbReference type="RuleBase" id="RU000461"/>
    </source>
</evidence>
<dbReference type="PANTHER" id="PTHR46206">
    <property type="entry name" value="CYTOCHROME P450"/>
    <property type="match status" value="1"/>
</dbReference>
<comment type="caution">
    <text evidence="10">The sequence shown here is derived from an EMBL/GenBank/DDBJ whole genome shotgun (WGS) entry which is preliminary data.</text>
</comment>
<evidence type="ECO:0000256" key="7">
    <source>
        <dbReference type="ARBA" id="ARBA00023033"/>
    </source>
</evidence>
<gene>
    <name evidence="10" type="ORF">B0J12DRAFT_637980</name>
</gene>
<dbReference type="InterPro" id="IPR002403">
    <property type="entry name" value="Cyt_P450_E_grp-IV"/>
</dbReference>
<dbReference type="PRINTS" id="PR00465">
    <property type="entry name" value="EP450IV"/>
</dbReference>
<evidence type="ECO:0000256" key="1">
    <source>
        <dbReference type="ARBA" id="ARBA00001971"/>
    </source>
</evidence>
<proteinExistence type="inferred from homology"/>
<evidence type="ECO:0000313" key="10">
    <source>
        <dbReference type="EMBL" id="KAH7064789.1"/>
    </source>
</evidence>
<evidence type="ECO:0000256" key="5">
    <source>
        <dbReference type="ARBA" id="ARBA00023002"/>
    </source>
</evidence>
<sequence>MDNTTFGYIERFSFSQPLPALIFLSVFLAAISYCSVSAQASPQSDSVPWVGLQNEWFQITRAHLRDARKGKEYLKEGYEKYNKKGKAFKSPVLAQKELIILPPAAIHWLLRQSEDRVSQPKVLSRLIQAKYFLPALPPGEVVHTTLIKADLNRHLASLTTAIVSEIRISLARHWGTDTSNWHRVNVLHTIKDISAAVSTRVFFGAALAHDPSFLSHTDSFSSLMMASSGILTFFVPAALRPILGPVFALPARYHAWRMNAKLIPLIEQRIAQLSSSSSSSPFPPTNSNSDVLTHHIATAITSSSSSSPADSSPARIAARLQAILGFAAIPTTSMTLANALLTLAALPSSSPSSSSPSSSPSTDSPASSPSPSALLALRAEAESVLSAHAGTWTRDSLRELVRADSFIKETMRLYPFAGRGLLHEVVADDGVVLPAGLGPDGADADRIVLPKGAWLGVPVGEIQTDEEVYGEGAKRFEAWRFVGERTEREGEGASSGKGSSVTTTSDTFLSFSRGKHVCPGRFFAANVMKLVLAHVAMEYDIKPLAKRPENVLYSDISAPPDKAEIEVRRRRKEGPGEALV</sequence>
<keyword evidence="4 8" id="KW-0479">Metal-binding</keyword>
<keyword evidence="3 8" id="KW-0349">Heme</keyword>
<dbReference type="InterPro" id="IPR017972">
    <property type="entry name" value="Cyt_P450_CS"/>
</dbReference>
<comment type="cofactor">
    <cofactor evidence="1">
        <name>heme</name>
        <dbReference type="ChEBI" id="CHEBI:30413"/>
    </cofactor>
</comment>
<dbReference type="EMBL" id="JAGTJR010000001">
    <property type="protein sequence ID" value="KAH7064789.1"/>
    <property type="molecule type" value="Genomic_DNA"/>
</dbReference>
<keyword evidence="5 8" id="KW-0560">Oxidoreductase</keyword>
<evidence type="ECO:0000256" key="6">
    <source>
        <dbReference type="ARBA" id="ARBA00023004"/>
    </source>
</evidence>
<dbReference type="SUPFAM" id="SSF48264">
    <property type="entry name" value="Cytochrome P450"/>
    <property type="match status" value="1"/>
</dbReference>
<dbReference type="Gene3D" id="1.10.630.10">
    <property type="entry name" value="Cytochrome P450"/>
    <property type="match status" value="1"/>
</dbReference>
<dbReference type="Proteomes" id="UP000774617">
    <property type="component" value="Unassembled WGS sequence"/>
</dbReference>
<keyword evidence="6 8" id="KW-0408">Iron</keyword>
<evidence type="ECO:0000313" key="11">
    <source>
        <dbReference type="Proteomes" id="UP000774617"/>
    </source>
</evidence>
<dbReference type="Pfam" id="PF00067">
    <property type="entry name" value="p450"/>
    <property type="match status" value="2"/>
</dbReference>
<keyword evidence="11" id="KW-1185">Reference proteome</keyword>
<comment type="similarity">
    <text evidence="2 8">Belongs to the cytochrome P450 family.</text>
</comment>